<dbReference type="OrthoDB" id="3200163at2759"/>
<evidence type="ECO:0008006" key="3">
    <source>
        <dbReference type="Google" id="ProtNLM"/>
    </source>
</evidence>
<evidence type="ECO:0000313" key="2">
    <source>
        <dbReference type="Proteomes" id="UP000701801"/>
    </source>
</evidence>
<gene>
    <name evidence="1" type="ORF">HYALB_00012955</name>
</gene>
<proteinExistence type="predicted"/>
<dbReference type="AlphaFoldDB" id="A0A9N9Q0D5"/>
<keyword evidence="2" id="KW-1185">Reference proteome</keyword>
<comment type="caution">
    <text evidence="1">The sequence shown here is derived from an EMBL/GenBank/DDBJ whole genome shotgun (WGS) entry which is preliminary data.</text>
</comment>
<name>A0A9N9Q0D5_9HELO</name>
<protein>
    <recommendedName>
        <fullName evidence="3">Fungal N-terminal domain-containing protein</fullName>
    </recommendedName>
</protein>
<evidence type="ECO:0000313" key="1">
    <source>
        <dbReference type="EMBL" id="CAG8981358.1"/>
    </source>
</evidence>
<sequence length="293" mass="32604">MAEIIGAVASGMSIAAFAGQIASSVLKLKSYIDQVKDAPEDIRIMVEEIEDLQLLLSDIEDDQARYPHSEILAGSKSLSRCLNNCKRGVDRLQRLVDEIALDFKSAKSLRHKTVSVKFVWKKDKLVRYRAELAATVRLLNPSYQIYTNSTISTSTSENLVLVSGGNSENNPLPNNTRMRANSSSTAKGHFTSRWKNYSLLLGHAWDLAIMKSCQEWNFTMSMYAVVSRDSRVVRFAEEGNIAGLQNLFSEGKATPFTTCCEYYETTPLGLLLLPSTKSLLEAGQFNLLAFIEV</sequence>
<accession>A0A9N9Q0D5</accession>
<dbReference type="EMBL" id="CAJVRM010000468">
    <property type="protein sequence ID" value="CAG8981358.1"/>
    <property type="molecule type" value="Genomic_DNA"/>
</dbReference>
<reference evidence="1" key="1">
    <citation type="submission" date="2021-07" db="EMBL/GenBank/DDBJ databases">
        <authorList>
            <person name="Durling M."/>
        </authorList>
    </citation>
    <scope>NUCLEOTIDE SEQUENCE</scope>
</reference>
<organism evidence="1 2">
    <name type="scientific">Hymenoscyphus albidus</name>
    <dbReference type="NCBI Taxonomy" id="595503"/>
    <lineage>
        <taxon>Eukaryota</taxon>
        <taxon>Fungi</taxon>
        <taxon>Dikarya</taxon>
        <taxon>Ascomycota</taxon>
        <taxon>Pezizomycotina</taxon>
        <taxon>Leotiomycetes</taxon>
        <taxon>Helotiales</taxon>
        <taxon>Helotiaceae</taxon>
        <taxon>Hymenoscyphus</taxon>
    </lineage>
</organism>
<dbReference type="Proteomes" id="UP000701801">
    <property type="component" value="Unassembled WGS sequence"/>
</dbReference>